<name>A0A6J5P475_9CAUD</name>
<proteinExistence type="predicted"/>
<dbReference type="Pfam" id="PF19905">
    <property type="entry name" value="DUF6378"/>
    <property type="match status" value="1"/>
</dbReference>
<organism evidence="2">
    <name type="scientific">uncultured Caudovirales phage</name>
    <dbReference type="NCBI Taxonomy" id="2100421"/>
    <lineage>
        <taxon>Viruses</taxon>
        <taxon>Duplodnaviria</taxon>
        <taxon>Heunggongvirae</taxon>
        <taxon>Uroviricota</taxon>
        <taxon>Caudoviricetes</taxon>
        <taxon>Peduoviridae</taxon>
        <taxon>Maltschvirus</taxon>
        <taxon>Maltschvirus maltsch</taxon>
    </lineage>
</organism>
<dbReference type="InterPro" id="IPR045958">
    <property type="entry name" value="DUF6378"/>
</dbReference>
<accession>A0A6J5P475</accession>
<dbReference type="EMBL" id="LR796738">
    <property type="protein sequence ID" value="CAB4162294.1"/>
    <property type="molecule type" value="Genomic_DNA"/>
</dbReference>
<protein>
    <recommendedName>
        <fullName evidence="1">DUF6378 domain-containing protein</fullName>
    </recommendedName>
</protein>
<sequence>MKPSSSSSSESSASGPSYSGTVLVARLYPTGEIAEEPGGPAESGGVVIGTIQESGGEPITGESGGLPVTGESGGVPILQAVQLIPASPIRFDAAQLLRDAAATLEARGVRYDSMGKTLKERSMEGIVERFQAATGIKLTPAQGYHFMGCLKEERIERDPNGYDNYVDLLAYAALQVEATHAQLTPVQP</sequence>
<reference evidence="2" key="1">
    <citation type="submission" date="2020-04" db="EMBL/GenBank/DDBJ databases">
        <authorList>
            <person name="Chiriac C."/>
            <person name="Salcher M."/>
            <person name="Ghai R."/>
            <person name="Kavagutti S V."/>
        </authorList>
    </citation>
    <scope>NUCLEOTIDE SEQUENCE</scope>
</reference>
<gene>
    <name evidence="2" type="ORF">UFOVP783_31</name>
</gene>
<evidence type="ECO:0000259" key="1">
    <source>
        <dbReference type="Pfam" id="PF19905"/>
    </source>
</evidence>
<evidence type="ECO:0000313" key="2">
    <source>
        <dbReference type="EMBL" id="CAB4162294.1"/>
    </source>
</evidence>
<feature type="domain" description="DUF6378" evidence="1">
    <location>
        <begin position="108"/>
        <end position="177"/>
    </location>
</feature>